<comment type="caution">
    <text evidence="1">The sequence shown here is derived from an EMBL/GenBank/DDBJ whole genome shotgun (WGS) entry which is preliminary data.</text>
</comment>
<dbReference type="EMBL" id="JAGGJA010000004">
    <property type="protein sequence ID" value="MCW9706724.1"/>
    <property type="molecule type" value="Genomic_DNA"/>
</dbReference>
<accession>A0ABT3PLD7</accession>
<evidence type="ECO:0000313" key="1">
    <source>
        <dbReference type="EMBL" id="MCW9706724.1"/>
    </source>
</evidence>
<sequence>MNDFENHFSELYDTEHVSVTFERRKNQTTNEAWPDSFDCAVVQITDSPSLSKVLENDELFDAEYQKIEDFLRDSAETINPHIFGLALTVVDTVYSEANIIDSFSSTKLRSVEPTLVLEDKQNVED</sequence>
<dbReference type="Proteomes" id="UP001207918">
    <property type="component" value="Unassembled WGS sequence"/>
</dbReference>
<evidence type="ECO:0000313" key="2">
    <source>
        <dbReference type="Proteomes" id="UP001207918"/>
    </source>
</evidence>
<name>A0ABT3PLD7_9BACT</name>
<proteinExistence type="predicted"/>
<gene>
    <name evidence="1" type="ORF">J6I44_07640</name>
</gene>
<reference evidence="1 2" key="1">
    <citation type="submission" date="2021-03" db="EMBL/GenBank/DDBJ databases">
        <title>Aliifodinibius sp. nov., a new bacterium isolated from saline soil.</title>
        <authorList>
            <person name="Galisteo C."/>
            <person name="De La Haba R."/>
            <person name="Sanchez-Porro C."/>
            <person name="Ventosa A."/>
        </authorList>
    </citation>
    <scope>NUCLEOTIDE SEQUENCE [LARGE SCALE GENOMIC DNA]</scope>
    <source>
        <strain evidence="1 2">1BSP15-2V2</strain>
    </source>
</reference>
<dbReference type="RefSeq" id="WP_265765454.1">
    <property type="nucleotide sequence ID" value="NZ_JAGGJA010000004.1"/>
</dbReference>
<organism evidence="1 2">
    <name type="scientific">Fodinibius salsisoli</name>
    <dbReference type="NCBI Taxonomy" id="2820877"/>
    <lineage>
        <taxon>Bacteria</taxon>
        <taxon>Pseudomonadati</taxon>
        <taxon>Balneolota</taxon>
        <taxon>Balneolia</taxon>
        <taxon>Balneolales</taxon>
        <taxon>Balneolaceae</taxon>
        <taxon>Fodinibius</taxon>
    </lineage>
</organism>
<protein>
    <submittedName>
        <fullName evidence="1">Uncharacterized protein</fullName>
    </submittedName>
</protein>
<keyword evidence="2" id="KW-1185">Reference proteome</keyword>